<evidence type="ECO:0000313" key="1">
    <source>
        <dbReference type="EMBL" id="PKW19614.1"/>
    </source>
</evidence>
<name>A0A2N3Y9M6_SACSN</name>
<proteinExistence type="predicted"/>
<dbReference type="OrthoDB" id="3697873at2"/>
<evidence type="ECO:0008006" key="3">
    <source>
        <dbReference type="Google" id="ProtNLM"/>
    </source>
</evidence>
<keyword evidence="2" id="KW-1185">Reference proteome</keyword>
<reference evidence="1" key="1">
    <citation type="submission" date="2017-12" db="EMBL/GenBank/DDBJ databases">
        <title>Sequencing the genomes of 1000 Actinobacteria strains.</title>
        <authorList>
            <person name="Klenk H.-P."/>
        </authorList>
    </citation>
    <scope>NUCLEOTIDE SEQUENCE [LARGE SCALE GENOMIC DNA]</scope>
    <source>
        <strain evidence="1">DSM 44228</strain>
    </source>
</reference>
<accession>A0A2N3Y9M6</accession>
<dbReference type="Proteomes" id="UP000233786">
    <property type="component" value="Unassembled WGS sequence"/>
</dbReference>
<organism evidence="1 2">
    <name type="scientific">Saccharopolyspora spinosa</name>
    <dbReference type="NCBI Taxonomy" id="60894"/>
    <lineage>
        <taxon>Bacteria</taxon>
        <taxon>Bacillati</taxon>
        <taxon>Actinomycetota</taxon>
        <taxon>Actinomycetes</taxon>
        <taxon>Pseudonocardiales</taxon>
        <taxon>Pseudonocardiaceae</taxon>
        <taxon>Saccharopolyspora</taxon>
    </lineage>
</organism>
<dbReference type="AlphaFoldDB" id="A0A2N3Y9M6"/>
<sequence>MTTPAPPPPPVPGGAGQTITVNKDNVLEVRKIILSAAEDAQFKLFSLAHNLAVGAPAYDEISATAAAVWTANLLGNPDSHYARLMQYVDNVFELGRQLEDAAKQYGFTDDEIVASFQLQQNQV</sequence>
<gene>
    <name evidence="1" type="ORF">A8926_7791</name>
</gene>
<dbReference type="EMBL" id="PJNB01000001">
    <property type="protein sequence ID" value="PKW19614.1"/>
    <property type="molecule type" value="Genomic_DNA"/>
</dbReference>
<comment type="caution">
    <text evidence="1">The sequence shown here is derived from an EMBL/GenBank/DDBJ whole genome shotgun (WGS) entry which is preliminary data.</text>
</comment>
<dbReference type="RefSeq" id="WP_029534868.1">
    <property type="nucleotide sequence ID" value="NZ_CP061007.1"/>
</dbReference>
<evidence type="ECO:0000313" key="2">
    <source>
        <dbReference type="Proteomes" id="UP000233786"/>
    </source>
</evidence>
<protein>
    <recommendedName>
        <fullName evidence="3">PE family protein</fullName>
    </recommendedName>
</protein>
<dbReference type="STRING" id="994479.GCA_000194155_00364"/>